<keyword evidence="1" id="KW-1133">Transmembrane helix</keyword>
<feature type="transmembrane region" description="Helical" evidence="1">
    <location>
        <begin position="77"/>
        <end position="99"/>
    </location>
</feature>
<accession>A0A9P1EBL9</accession>
<proteinExistence type="predicted"/>
<keyword evidence="3" id="KW-1185">Reference proteome</keyword>
<comment type="caution">
    <text evidence="2">The sequence shown here is derived from an EMBL/GenBank/DDBJ whole genome shotgun (WGS) entry which is preliminary data.</text>
</comment>
<dbReference type="EMBL" id="CAMAPE010000029">
    <property type="protein sequence ID" value="CAH9092466.1"/>
    <property type="molecule type" value="Genomic_DNA"/>
</dbReference>
<dbReference type="AlphaFoldDB" id="A0A9P1EBL9"/>
<evidence type="ECO:0000313" key="2">
    <source>
        <dbReference type="EMBL" id="CAH9092466.1"/>
    </source>
</evidence>
<gene>
    <name evidence="2" type="ORF">CEURO_LOCUS11963</name>
</gene>
<dbReference type="Proteomes" id="UP001152484">
    <property type="component" value="Unassembled WGS sequence"/>
</dbReference>
<sequence length="111" mass="12257">MIPLSLNSEEDLPINALENDKPEAKAANGLKEEKRKVATQQVLSKKPALKPSKPAVEDHKCINVSLLRQQVLLFSVLYIRGTCIILSVNTCVVLSISMINNCSSRIFFSCT</sequence>
<keyword evidence="1" id="KW-0472">Membrane</keyword>
<protein>
    <submittedName>
        <fullName evidence="2">Uncharacterized protein</fullName>
    </submittedName>
</protein>
<organism evidence="2 3">
    <name type="scientific">Cuscuta europaea</name>
    <name type="common">European dodder</name>
    <dbReference type="NCBI Taxonomy" id="41803"/>
    <lineage>
        <taxon>Eukaryota</taxon>
        <taxon>Viridiplantae</taxon>
        <taxon>Streptophyta</taxon>
        <taxon>Embryophyta</taxon>
        <taxon>Tracheophyta</taxon>
        <taxon>Spermatophyta</taxon>
        <taxon>Magnoliopsida</taxon>
        <taxon>eudicotyledons</taxon>
        <taxon>Gunneridae</taxon>
        <taxon>Pentapetalae</taxon>
        <taxon>asterids</taxon>
        <taxon>lamiids</taxon>
        <taxon>Solanales</taxon>
        <taxon>Convolvulaceae</taxon>
        <taxon>Cuscuteae</taxon>
        <taxon>Cuscuta</taxon>
        <taxon>Cuscuta subgen. Cuscuta</taxon>
    </lineage>
</organism>
<keyword evidence="1" id="KW-0812">Transmembrane</keyword>
<reference evidence="2" key="1">
    <citation type="submission" date="2022-07" db="EMBL/GenBank/DDBJ databases">
        <authorList>
            <person name="Macas J."/>
            <person name="Novak P."/>
            <person name="Neumann P."/>
        </authorList>
    </citation>
    <scope>NUCLEOTIDE SEQUENCE</scope>
</reference>
<name>A0A9P1EBL9_CUSEU</name>
<evidence type="ECO:0000313" key="3">
    <source>
        <dbReference type="Proteomes" id="UP001152484"/>
    </source>
</evidence>
<evidence type="ECO:0000256" key="1">
    <source>
        <dbReference type="SAM" id="Phobius"/>
    </source>
</evidence>